<dbReference type="InterPro" id="IPR006143">
    <property type="entry name" value="RND_pump_MFP"/>
</dbReference>
<keyword evidence="2" id="KW-0175">Coiled coil</keyword>
<organism evidence="5 6">
    <name type="scientific">Gulbenkiania indica</name>
    <dbReference type="NCBI Taxonomy" id="375574"/>
    <lineage>
        <taxon>Bacteria</taxon>
        <taxon>Pseudomonadati</taxon>
        <taxon>Pseudomonadota</taxon>
        <taxon>Betaproteobacteria</taxon>
        <taxon>Neisseriales</taxon>
        <taxon>Chromobacteriaceae</taxon>
        <taxon>Gulbenkiania</taxon>
    </lineage>
</organism>
<dbReference type="OrthoDB" id="9784484at2"/>
<dbReference type="STRING" id="375574.GCA_001418035_00228"/>
<dbReference type="Pfam" id="PF25967">
    <property type="entry name" value="RND-MFP_C"/>
    <property type="match status" value="1"/>
</dbReference>
<protein>
    <submittedName>
        <fullName evidence="5">RND family efflux transporter, MFP subunit</fullName>
    </submittedName>
</protein>
<dbReference type="PANTHER" id="PTHR30469:SF15">
    <property type="entry name" value="HLYD FAMILY OF SECRETION PROTEINS"/>
    <property type="match status" value="1"/>
</dbReference>
<gene>
    <name evidence="5" type="ORF">Ga0061063_0429</name>
</gene>
<feature type="domain" description="Multidrug resistance protein MdtA-like C-terminal permuted SH3" evidence="4">
    <location>
        <begin position="284"/>
        <end position="338"/>
    </location>
</feature>
<evidence type="ECO:0000313" key="6">
    <source>
        <dbReference type="Proteomes" id="UP000243535"/>
    </source>
</evidence>
<dbReference type="InterPro" id="IPR058792">
    <property type="entry name" value="Beta-barrel_RND_2"/>
</dbReference>
<evidence type="ECO:0000256" key="2">
    <source>
        <dbReference type="SAM" id="Coils"/>
    </source>
</evidence>
<dbReference type="Gene3D" id="1.10.287.470">
    <property type="entry name" value="Helix hairpin bin"/>
    <property type="match status" value="1"/>
</dbReference>
<sequence>MVGKKRWLVGGVAMAALAVVGALAVRGWMGPAVSALVVKAAPLTRTVVATGRVSSAQESALGSTVTARVVETPVAEGAQVRAGTILVRLESEASRADRAATAASLAEAEATLAEAQRQHARQLALFQRGFISRAALDSEQKTLRLAQTRREAAAAQLKAVEARLGELAIRAPADGQLLARDVEVGDLATAGKAILTFAAAGRTEIRLDVDERHLGSLRVGQAARVLADAYPDQPFDAAVSEVAPRIDRERGTLEVRLLPQRPPAFLRQDMTVSAEVVVAQRASAIVVPASAVADPATAPWVWRVEGGRVQKRPVRLGSLADGQAEILAGLAEGDTVLTTTGTLEAGQRVRPQLPGAH</sequence>
<evidence type="ECO:0000259" key="4">
    <source>
        <dbReference type="Pfam" id="PF25967"/>
    </source>
</evidence>
<dbReference type="Gene3D" id="2.40.50.100">
    <property type="match status" value="1"/>
</dbReference>
<dbReference type="GO" id="GO:1990281">
    <property type="term" value="C:efflux pump complex"/>
    <property type="evidence" value="ECO:0007669"/>
    <property type="project" value="TreeGrafter"/>
</dbReference>
<accession>A0A0K6GSK0</accession>
<dbReference type="GO" id="GO:0015562">
    <property type="term" value="F:efflux transmembrane transporter activity"/>
    <property type="evidence" value="ECO:0007669"/>
    <property type="project" value="TreeGrafter"/>
</dbReference>
<evidence type="ECO:0000256" key="1">
    <source>
        <dbReference type="ARBA" id="ARBA00009477"/>
    </source>
</evidence>
<dbReference type="AlphaFoldDB" id="A0A0K6GSK0"/>
<feature type="coiled-coil region" evidence="2">
    <location>
        <begin position="98"/>
        <end position="163"/>
    </location>
</feature>
<dbReference type="PANTHER" id="PTHR30469">
    <property type="entry name" value="MULTIDRUG RESISTANCE PROTEIN MDTA"/>
    <property type="match status" value="1"/>
</dbReference>
<dbReference type="RefSeq" id="WP_055433153.1">
    <property type="nucleotide sequence ID" value="NZ_CYHA01000001.1"/>
</dbReference>
<evidence type="ECO:0000313" key="5">
    <source>
        <dbReference type="EMBL" id="CUA81587.1"/>
    </source>
</evidence>
<name>A0A0K6GSK0_9NEIS</name>
<dbReference type="Gene3D" id="2.40.420.20">
    <property type="match status" value="1"/>
</dbReference>
<evidence type="ECO:0000259" key="3">
    <source>
        <dbReference type="Pfam" id="PF25954"/>
    </source>
</evidence>
<feature type="domain" description="CusB-like beta-barrel" evidence="3">
    <location>
        <begin position="206"/>
        <end position="276"/>
    </location>
</feature>
<dbReference type="NCBIfam" id="TIGR01730">
    <property type="entry name" value="RND_mfp"/>
    <property type="match status" value="1"/>
</dbReference>
<comment type="similarity">
    <text evidence="1">Belongs to the membrane fusion protein (MFP) (TC 8.A.1) family.</text>
</comment>
<proteinExistence type="inferred from homology"/>
<dbReference type="Gene3D" id="2.40.30.170">
    <property type="match status" value="1"/>
</dbReference>
<dbReference type="Pfam" id="PF25954">
    <property type="entry name" value="Beta-barrel_RND_2"/>
    <property type="match status" value="1"/>
</dbReference>
<dbReference type="InterPro" id="IPR058627">
    <property type="entry name" value="MdtA-like_C"/>
</dbReference>
<dbReference type="Proteomes" id="UP000243535">
    <property type="component" value="Unassembled WGS sequence"/>
</dbReference>
<keyword evidence="6" id="KW-1185">Reference proteome</keyword>
<dbReference type="EMBL" id="CYHA01000001">
    <property type="protein sequence ID" value="CUA81587.1"/>
    <property type="molecule type" value="Genomic_DNA"/>
</dbReference>
<dbReference type="SUPFAM" id="SSF111369">
    <property type="entry name" value="HlyD-like secretion proteins"/>
    <property type="match status" value="1"/>
</dbReference>
<reference evidence="6" key="1">
    <citation type="submission" date="2015-08" db="EMBL/GenBank/DDBJ databases">
        <authorList>
            <person name="Varghese N."/>
        </authorList>
    </citation>
    <scope>NUCLEOTIDE SEQUENCE [LARGE SCALE GENOMIC DNA]</scope>
    <source>
        <strain evidence="6">DSM 17901</strain>
    </source>
</reference>